<dbReference type="InterPro" id="IPR052174">
    <property type="entry name" value="Flavoredoxin"/>
</dbReference>
<evidence type="ECO:0000256" key="1">
    <source>
        <dbReference type="ARBA" id="ARBA00001917"/>
    </source>
</evidence>
<proteinExistence type="inferred from homology"/>
<gene>
    <name evidence="5" type="ORF">NG821_11845</name>
</gene>
<dbReference type="Pfam" id="PF01613">
    <property type="entry name" value="Flavin_Reduct"/>
    <property type="match status" value="1"/>
</dbReference>
<feature type="domain" description="Flavin reductase like" evidence="4">
    <location>
        <begin position="12"/>
        <end position="145"/>
    </location>
</feature>
<dbReference type="InterPro" id="IPR002563">
    <property type="entry name" value="Flavin_Rdtase-like_dom"/>
</dbReference>
<reference evidence="5 6" key="1">
    <citation type="submission" date="2022-06" db="EMBL/GenBank/DDBJ databases">
        <title>A taxonomic note on the genus Prevotella: Description of four novel genera and emended description of the genera Hallella and Xylanibacter.</title>
        <authorList>
            <person name="Hitch T.C.A."/>
        </authorList>
    </citation>
    <scope>NUCLEOTIDE SEQUENCE [LARGE SCALE GENOMIC DNA]</scope>
    <source>
        <strain evidence="5 6">DSM 100619</strain>
    </source>
</reference>
<dbReference type="Gene3D" id="2.30.110.10">
    <property type="entry name" value="Electron Transport, Fmn-binding Protein, Chain A"/>
    <property type="match status" value="1"/>
</dbReference>
<dbReference type="EMBL" id="JAMXLY010000068">
    <property type="protein sequence ID" value="MCO6026519.1"/>
    <property type="molecule type" value="Genomic_DNA"/>
</dbReference>
<sequence>MKKNLGAKMFFTPLPVLVIGTYNSAGIPDAMNVAWAGQCGPKAVALNIGSHQTTENLKLKKCFTLAYANRDNEAQADFVGLVSGRKDKDKIKETGWKTSKSSRIDAPVFEDFPLTLECRVTEMKEVSESEFRVVGEVINMIADQHILNEKGQIDIDRLQPILLDDTAGVYRIVGEKVGSAFHDGKQFKSISKDN</sequence>
<keyword evidence="6" id="KW-1185">Reference proteome</keyword>
<evidence type="ECO:0000313" key="6">
    <source>
        <dbReference type="Proteomes" id="UP001204015"/>
    </source>
</evidence>
<dbReference type="InterPro" id="IPR012349">
    <property type="entry name" value="Split_barrel_FMN-bd"/>
</dbReference>
<evidence type="ECO:0000256" key="2">
    <source>
        <dbReference type="ARBA" id="ARBA00022630"/>
    </source>
</evidence>
<dbReference type="RefSeq" id="WP_252761869.1">
    <property type="nucleotide sequence ID" value="NZ_JAMXLY010000068.1"/>
</dbReference>
<evidence type="ECO:0000313" key="5">
    <source>
        <dbReference type="EMBL" id="MCO6026519.1"/>
    </source>
</evidence>
<accession>A0ABT1BZK7</accession>
<comment type="cofactor">
    <cofactor evidence="1">
        <name>FMN</name>
        <dbReference type="ChEBI" id="CHEBI:58210"/>
    </cofactor>
</comment>
<comment type="caution">
    <text evidence="5">The sequence shown here is derived from an EMBL/GenBank/DDBJ whole genome shotgun (WGS) entry which is preliminary data.</text>
</comment>
<organism evidence="5 6">
    <name type="scientific">Segatella cerevisiae</name>
    <dbReference type="NCBI Taxonomy" id="2053716"/>
    <lineage>
        <taxon>Bacteria</taxon>
        <taxon>Pseudomonadati</taxon>
        <taxon>Bacteroidota</taxon>
        <taxon>Bacteroidia</taxon>
        <taxon>Bacteroidales</taxon>
        <taxon>Prevotellaceae</taxon>
        <taxon>Segatella</taxon>
    </lineage>
</organism>
<keyword evidence="2" id="KW-0285">Flavoprotein</keyword>
<protein>
    <submittedName>
        <fullName evidence="5">Flavin reductase family protein</fullName>
    </submittedName>
</protein>
<name>A0ABT1BZK7_9BACT</name>
<dbReference type="PANTHER" id="PTHR43567:SF1">
    <property type="entry name" value="FLAVOREDOXIN"/>
    <property type="match status" value="1"/>
</dbReference>
<dbReference type="Proteomes" id="UP001204015">
    <property type="component" value="Unassembled WGS sequence"/>
</dbReference>
<comment type="similarity">
    <text evidence="3">Belongs to the flavoredoxin family.</text>
</comment>
<evidence type="ECO:0000256" key="3">
    <source>
        <dbReference type="ARBA" id="ARBA00038054"/>
    </source>
</evidence>
<dbReference type="SUPFAM" id="SSF50475">
    <property type="entry name" value="FMN-binding split barrel"/>
    <property type="match status" value="1"/>
</dbReference>
<evidence type="ECO:0000259" key="4">
    <source>
        <dbReference type="Pfam" id="PF01613"/>
    </source>
</evidence>
<dbReference type="PANTHER" id="PTHR43567">
    <property type="entry name" value="FLAVOREDOXIN-RELATED-RELATED"/>
    <property type="match status" value="1"/>
</dbReference>